<dbReference type="PANTHER" id="PTHR24249">
    <property type="entry name" value="HISTAMINE RECEPTOR-RELATED G-PROTEIN COUPLED RECEPTOR"/>
    <property type="match status" value="1"/>
</dbReference>
<comment type="subcellular location">
    <subcellularLocation>
        <location evidence="1">Cell membrane</location>
        <topology evidence="1">Multi-pass membrane protein</topology>
    </subcellularLocation>
</comment>
<evidence type="ECO:0000256" key="9">
    <source>
        <dbReference type="SAM" id="Phobius"/>
    </source>
</evidence>
<dbReference type="InterPro" id="IPR017452">
    <property type="entry name" value="GPCR_Rhodpsn_7TM"/>
</dbReference>
<dbReference type="Pfam" id="PF00001">
    <property type="entry name" value="7tm_1"/>
    <property type="match status" value="1"/>
</dbReference>
<feature type="transmembrane region" description="Helical" evidence="9">
    <location>
        <begin position="184"/>
        <end position="208"/>
    </location>
</feature>
<name>A0AA35T8X4_GEOBA</name>
<keyword evidence="12" id="KW-1185">Reference proteome</keyword>
<dbReference type="InterPro" id="IPR000276">
    <property type="entry name" value="GPCR_Rhodpsn"/>
</dbReference>
<keyword evidence="2" id="KW-1003">Cell membrane</keyword>
<dbReference type="SUPFAM" id="SSF81321">
    <property type="entry name" value="Family A G protein-coupled receptor-like"/>
    <property type="match status" value="1"/>
</dbReference>
<evidence type="ECO:0000256" key="3">
    <source>
        <dbReference type="ARBA" id="ARBA00022692"/>
    </source>
</evidence>
<comment type="caution">
    <text evidence="11">The sequence shown here is derived from an EMBL/GenBank/DDBJ whole genome shotgun (WGS) entry which is preliminary data.</text>
</comment>
<feature type="transmembrane region" description="Helical" evidence="9">
    <location>
        <begin position="254"/>
        <end position="273"/>
    </location>
</feature>
<evidence type="ECO:0000256" key="5">
    <source>
        <dbReference type="ARBA" id="ARBA00023040"/>
    </source>
</evidence>
<feature type="transmembrane region" description="Helical" evidence="9">
    <location>
        <begin position="69"/>
        <end position="90"/>
    </location>
</feature>
<dbReference type="Gene3D" id="1.20.1070.10">
    <property type="entry name" value="Rhodopsin 7-helix transmembrane proteins"/>
    <property type="match status" value="1"/>
</dbReference>
<accession>A0AA35T8X4</accession>
<evidence type="ECO:0000256" key="4">
    <source>
        <dbReference type="ARBA" id="ARBA00022989"/>
    </source>
</evidence>
<dbReference type="GO" id="GO:0004930">
    <property type="term" value="F:G protein-coupled receptor activity"/>
    <property type="evidence" value="ECO:0007669"/>
    <property type="project" value="UniProtKB-KW"/>
</dbReference>
<dbReference type="InterPro" id="IPR050569">
    <property type="entry name" value="TAAR"/>
</dbReference>
<dbReference type="PROSITE" id="PS50262">
    <property type="entry name" value="G_PROTEIN_RECEP_F1_2"/>
    <property type="match status" value="1"/>
</dbReference>
<proteinExistence type="predicted"/>
<evidence type="ECO:0000256" key="8">
    <source>
        <dbReference type="ARBA" id="ARBA00023224"/>
    </source>
</evidence>
<feature type="transmembrane region" description="Helical" evidence="9">
    <location>
        <begin position="20"/>
        <end position="48"/>
    </location>
</feature>
<sequence length="392" mass="43691">MDSDNWSNDSCYDLQEVPRAALAVHALLVSVVIAATLAGNGLILLLVAKFKVLRSRSVVAKLSLTCVDVLWCLCYHAPALVSASASGWVFGELGCSAFGLLSVQFLLTRWLVLAVVCIDRFSNVRFPFSYAKYSKFLLVVLTVTALILPFLLAVFPVISGLSREEFRPNIPTCLYGCETSACRLYYGIVVSSSFVIGVVIPTVLYVWLYRRARSLRPTAVVLGKMALQPATGLITNHTLLSSHPDKWSRDIHSYLTLILILVTFVVTSLPAYVSQIVRSANVEAWCQIPIYIHFIIQLVFLSSTALDPLVIMRDRDFRQCLKHMFCCWKTVNPYHENLSLHSTNIRRQSVDILSSPLSNGSNEGLVSLQDFTPTSNHIQTQTDCDHHQTTFL</sequence>
<evidence type="ECO:0000259" key="10">
    <source>
        <dbReference type="PROSITE" id="PS50262"/>
    </source>
</evidence>
<evidence type="ECO:0000313" key="12">
    <source>
        <dbReference type="Proteomes" id="UP001174909"/>
    </source>
</evidence>
<feature type="transmembrane region" description="Helical" evidence="9">
    <location>
        <begin position="288"/>
        <end position="312"/>
    </location>
</feature>
<keyword evidence="7 11" id="KW-0675">Receptor</keyword>
<dbReference type="PRINTS" id="PR00237">
    <property type="entry name" value="GPCRRHODOPSN"/>
</dbReference>
<feature type="domain" description="G-protein coupled receptors family 1 profile" evidence="10">
    <location>
        <begin position="39"/>
        <end position="311"/>
    </location>
</feature>
<feature type="transmembrane region" description="Helical" evidence="9">
    <location>
        <begin position="136"/>
        <end position="158"/>
    </location>
</feature>
<keyword evidence="6 9" id="KW-0472">Membrane</keyword>
<evidence type="ECO:0000256" key="2">
    <source>
        <dbReference type="ARBA" id="ARBA00022475"/>
    </source>
</evidence>
<organism evidence="11 12">
    <name type="scientific">Geodia barretti</name>
    <name type="common">Barrett's horny sponge</name>
    <dbReference type="NCBI Taxonomy" id="519541"/>
    <lineage>
        <taxon>Eukaryota</taxon>
        <taxon>Metazoa</taxon>
        <taxon>Porifera</taxon>
        <taxon>Demospongiae</taxon>
        <taxon>Heteroscleromorpha</taxon>
        <taxon>Tetractinellida</taxon>
        <taxon>Astrophorina</taxon>
        <taxon>Geodiidae</taxon>
        <taxon>Geodia</taxon>
    </lineage>
</organism>
<dbReference type="CDD" id="cd00637">
    <property type="entry name" value="7tm_classA_rhodopsin-like"/>
    <property type="match status" value="1"/>
</dbReference>
<dbReference type="Proteomes" id="UP001174909">
    <property type="component" value="Unassembled WGS sequence"/>
</dbReference>
<reference evidence="11" key="1">
    <citation type="submission" date="2023-03" db="EMBL/GenBank/DDBJ databases">
        <authorList>
            <person name="Steffen K."/>
            <person name="Cardenas P."/>
        </authorList>
    </citation>
    <scope>NUCLEOTIDE SEQUENCE</scope>
</reference>
<keyword evidence="4 9" id="KW-1133">Transmembrane helix</keyword>
<evidence type="ECO:0000313" key="11">
    <source>
        <dbReference type="EMBL" id="CAI8043429.1"/>
    </source>
</evidence>
<dbReference type="AlphaFoldDB" id="A0AA35T8X4"/>
<protein>
    <submittedName>
        <fullName evidence="11">Beta-2 adrenergic receptor</fullName>
    </submittedName>
</protein>
<dbReference type="GO" id="GO:0005886">
    <property type="term" value="C:plasma membrane"/>
    <property type="evidence" value="ECO:0007669"/>
    <property type="project" value="UniProtKB-SubCell"/>
</dbReference>
<evidence type="ECO:0000256" key="1">
    <source>
        <dbReference type="ARBA" id="ARBA00004651"/>
    </source>
</evidence>
<keyword evidence="8" id="KW-0807">Transducer</keyword>
<dbReference type="EMBL" id="CASHTH010003326">
    <property type="protein sequence ID" value="CAI8043429.1"/>
    <property type="molecule type" value="Genomic_DNA"/>
</dbReference>
<evidence type="ECO:0000256" key="7">
    <source>
        <dbReference type="ARBA" id="ARBA00023170"/>
    </source>
</evidence>
<gene>
    <name evidence="11" type="ORF">GBAR_LOCUS24084</name>
</gene>
<evidence type="ECO:0000256" key="6">
    <source>
        <dbReference type="ARBA" id="ARBA00023136"/>
    </source>
</evidence>
<keyword evidence="5" id="KW-0297">G-protein coupled receptor</keyword>
<keyword evidence="3 9" id="KW-0812">Transmembrane</keyword>